<dbReference type="GO" id="GO:0097157">
    <property type="term" value="F:pre-mRNA intronic binding"/>
    <property type="evidence" value="ECO:0007669"/>
    <property type="project" value="TreeGrafter"/>
</dbReference>
<dbReference type="PANTHER" id="PTHR16105:SF0">
    <property type="entry name" value="RNA-BINDING REGION-CONTAINING PROTEIN 3"/>
    <property type="match status" value="1"/>
</dbReference>
<protein>
    <submittedName>
        <fullName evidence="2">RNA-binding protein 41-like</fullName>
    </submittedName>
</protein>
<dbReference type="SUPFAM" id="SSF54928">
    <property type="entry name" value="RNA-binding domain, RBD"/>
    <property type="match status" value="1"/>
</dbReference>
<dbReference type="EMBL" id="QDEB01018661">
    <property type="protein sequence ID" value="RZC41288.1"/>
    <property type="molecule type" value="Genomic_DNA"/>
</dbReference>
<dbReference type="Proteomes" id="UP000292052">
    <property type="component" value="Unassembled WGS sequence"/>
</dbReference>
<dbReference type="STRING" id="1661398.A0A482WA74"/>
<organism evidence="2 3">
    <name type="scientific">Asbolus verrucosus</name>
    <name type="common">Desert ironclad beetle</name>
    <dbReference type="NCBI Taxonomy" id="1661398"/>
    <lineage>
        <taxon>Eukaryota</taxon>
        <taxon>Metazoa</taxon>
        <taxon>Ecdysozoa</taxon>
        <taxon>Arthropoda</taxon>
        <taxon>Hexapoda</taxon>
        <taxon>Insecta</taxon>
        <taxon>Pterygota</taxon>
        <taxon>Neoptera</taxon>
        <taxon>Endopterygota</taxon>
        <taxon>Coleoptera</taxon>
        <taxon>Polyphaga</taxon>
        <taxon>Cucujiformia</taxon>
        <taxon>Tenebrionidae</taxon>
        <taxon>Pimeliinae</taxon>
        <taxon>Asbolus</taxon>
    </lineage>
</organism>
<keyword evidence="3" id="KW-1185">Reference proteome</keyword>
<comment type="caution">
    <text evidence="2">The sequence shown here is derived from an EMBL/GenBank/DDBJ whole genome shotgun (WGS) entry which is preliminary data.</text>
</comment>
<accession>A0A482WA74</accession>
<dbReference type="GO" id="GO:0000398">
    <property type="term" value="P:mRNA splicing, via spliceosome"/>
    <property type="evidence" value="ECO:0007669"/>
    <property type="project" value="TreeGrafter"/>
</dbReference>
<dbReference type="InterPro" id="IPR035979">
    <property type="entry name" value="RBD_domain_sf"/>
</dbReference>
<dbReference type="GO" id="GO:0030626">
    <property type="term" value="F:U12 snRNA binding"/>
    <property type="evidence" value="ECO:0007669"/>
    <property type="project" value="TreeGrafter"/>
</dbReference>
<evidence type="ECO:0000256" key="1">
    <source>
        <dbReference type="ARBA" id="ARBA00022884"/>
    </source>
</evidence>
<dbReference type="InterPro" id="IPR045164">
    <property type="entry name" value="RBM41/RNPC3"/>
</dbReference>
<dbReference type="AlphaFoldDB" id="A0A482WA74"/>
<sequence>EPPEKKLISDADVFIKQLAEKQTNTKTSLQEQLSSKHDFYKATEFVPLTNYTSGSNSLEEFGKEYFKSKHKNINENILEEQLKHILQIIYKTNNYKEKKCVNHDRLKTELVLSTKPTSIETKLLKFALENQQKSTEKLPHPMDDIKNIEMQFTGNISSINTKKIRRRARNLQKQIDAISTITVKEPLTVFKNSPFSESSKWDVKEFPKEQSDKKKVYSCKPQNYYTIKDGEIVKINSVDRNRKYTGDKLSVEEIKKIPKFENYTTGVPSSTLYLKNLANGVTESDLRDVFNEIYKQQNGF</sequence>
<name>A0A482WA74_ASBVE</name>
<gene>
    <name evidence="2" type="ORF">BDFB_000602</name>
</gene>
<dbReference type="GO" id="GO:0005689">
    <property type="term" value="C:U12-type spliceosomal complex"/>
    <property type="evidence" value="ECO:0007669"/>
    <property type="project" value="TreeGrafter"/>
</dbReference>
<evidence type="ECO:0000313" key="3">
    <source>
        <dbReference type="Proteomes" id="UP000292052"/>
    </source>
</evidence>
<keyword evidence="1" id="KW-0694">RNA-binding</keyword>
<dbReference type="OrthoDB" id="448399at2759"/>
<proteinExistence type="predicted"/>
<dbReference type="PANTHER" id="PTHR16105">
    <property type="entry name" value="RNA-BINDING REGION-CONTAINING PROTEIN 3"/>
    <property type="match status" value="1"/>
</dbReference>
<reference evidence="2 3" key="1">
    <citation type="submission" date="2017-03" db="EMBL/GenBank/DDBJ databases">
        <title>Genome of the blue death feigning beetle - Asbolus verrucosus.</title>
        <authorList>
            <person name="Rider S.D."/>
        </authorList>
    </citation>
    <scope>NUCLEOTIDE SEQUENCE [LARGE SCALE GENOMIC DNA]</scope>
    <source>
        <strain evidence="2">Butters</strain>
        <tissue evidence="2">Head and leg muscle</tissue>
    </source>
</reference>
<evidence type="ECO:0000313" key="2">
    <source>
        <dbReference type="EMBL" id="RZC41288.1"/>
    </source>
</evidence>
<feature type="non-terminal residue" evidence="2">
    <location>
        <position position="300"/>
    </location>
</feature>
<feature type="non-terminal residue" evidence="2">
    <location>
        <position position="1"/>
    </location>
</feature>